<protein>
    <submittedName>
        <fullName evidence="2">DUF937 domain-containing protein</fullName>
    </submittedName>
</protein>
<evidence type="ECO:0000256" key="1">
    <source>
        <dbReference type="SAM" id="MobiDB-lite"/>
    </source>
</evidence>
<dbReference type="Proteomes" id="UP001276150">
    <property type="component" value="Unassembled WGS sequence"/>
</dbReference>
<gene>
    <name evidence="2" type="ORF">ORD21_04170</name>
</gene>
<organism evidence="2 3">
    <name type="scientific">Deinococcus arenicola</name>
    <dbReference type="NCBI Taxonomy" id="2994950"/>
    <lineage>
        <taxon>Bacteria</taxon>
        <taxon>Thermotogati</taxon>
        <taxon>Deinococcota</taxon>
        <taxon>Deinococci</taxon>
        <taxon>Deinococcales</taxon>
        <taxon>Deinococcaceae</taxon>
        <taxon>Deinococcus</taxon>
    </lineage>
</organism>
<keyword evidence="3" id="KW-1185">Reference proteome</keyword>
<sequence>MMDIFNMIGGMGNAQQQVSQQTGASPQQSESAMEAAIPLLLGAMTRNASSPDGAAALAGALGKHDGSALELFSRGSAPNMQEGQKILGHVFGNQQQSAANAVSKRAGIDPQLAMQILSMAAPLVLGYLARQRQQGGGQQGGGQQQQGGGGDIGSILGGLLGGGGAAGGMGGLGGMLGGLLGGGQQQAPQPQMQNQGGSVLGGGPVIPSLPQQNAGAQQGGPGGLMGTLNNVLDSDGDGNALNDLIGMFSGRR</sequence>
<feature type="region of interest" description="Disordered" evidence="1">
    <location>
        <begin position="181"/>
        <end position="230"/>
    </location>
</feature>
<dbReference type="EMBL" id="JAPMIV010000004">
    <property type="protein sequence ID" value="MDV6373792.1"/>
    <property type="molecule type" value="Genomic_DNA"/>
</dbReference>
<feature type="compositionally biased region" description="Low complexity" evidence="1">
    <location>
        <begin position="185"/>
        <end position="197"/>
    </location>
</feature>
<proteinExistence type="predicted"/>
<accession>A0ABU4DP94</accession>
<evidence type="ECO:0000313" key="3">
    <source>
        <dbReference type="Proteomes" id="UP001276150"/>
    </source>
</evidence>
<dbReference type="Pfam" id="PF06078">
    <property type="entry name" value="DUF937"/>
    <property type="match status" value="1"/>
</dbReference>
<dbReference type="InterPro" id="IPR009282">
    <property type="entry name" value="DUF937"/>
</dbReference>
<comment type="caution">
    <text evidence="2">The sequence shown here is derived from an EMBL/GenBank/DDBJ whole genome shotgun (WGS) entry which is preliminary data.</text>
</comment>
<dbReference type="RefSeq" id="WP_317639109.1">
    <property type="nucleotide sequence ID" value="NZ_JAPMIV010000004.1"/>
</dbReference>
<evidence type="ECO:0000313" key="2">
    <source>
        <dbReference type="EMBL" id="MDV6373792.1"/>
    </source>
</evidence>
<reference evidence="2 3" key="1">
    <citation type="submission" date="2022-11" db="EMBL/GenBank/DDBJ databases">
        <title>Deinococcus ZS9-10, Low Temperature and Draught-tolerating, UV-resistant Bacteria from Continental Antarctica.</title>
        <authorList>
            <person name="Cheng L."/>
        </authorList>
    </citation>
    <scope>NUCLEOTIDE SEQUENCE [LARGE SCALE GENOMIC DNA]</scope>
    <source>
        <strain evidence="2 3">ZS9-10</strain>
    </source>
</reference>
<name>A0ABU4DP94_9DEIO</name>